<feature type="transmembrane region" description="Helical" evidence="1">
    <location>
        <begin position="106"/>
        <end position="124"/>
    </location>
</feature>
<evidence type="ECO:0000256" key="1">
    <source>
        <dbReference type="SAM" id="Phobius"/>
    </source>
</evidence>
<keyword evidence="1" id="KW-1133">Transmembrane helix</keyword>
<keyword evidence="1" id="KW-0472">Membrane</keyword>
<dbReference type="EMBL" id="BSSU01000010">
    <property type="protein sequence ID" value="GLX82689.1"/>
    <property type="molecule type" value="Genomic_DNA"/>
</dbReference>
<organism evidence="2 3">
    <name type="scientific">Thalassotalea eurytherma</name>
    <dbReference type="NCBI Taxonomy" id="1144278"/>
    <lineage>
        <taxon>Bacteria</taxon>
        <taxon>Pseudomonadati</taxon>
        <taxon>Pseudomonadota</taxon>
        <taxon>Gammaproteobacteria</taxon>
        <taxon>Alteromonadales</taxon>
        <taxon>Colwelliaceae</taxon>
        <taxon>Thalassotalea</taxon>
    </lineage>
</organism>
<protein>
    <recommendedName>
        <fullName evidence="4">2TM domain-containing protein</fullName>
    </recommendedName>
</protein>
<dbReference type="Proteomes" id="UP001157133">
    <property type="component" value="Unassembled WGS sequence"/>
</dbReference>
<evidence type="ECO:0000313" key="3">
    <source>
        <dbReference type="Proteomes" id="UP001157133"/>
    </source>
</evidence>
<keyword evidence="1" id="KW-0812">Transmembrane</keyword>
<keyword evidence="3" id="KW-1185">Reference proteome</keyword>
<sequence>MFDLNEQVNQWFNTLKNARAIDEQNIDELKDHLFSEIEAQIALGKSQEEAFFIATALLGDQQQLKQEFIKNKQKLFKLCQQQEDASFDELLLKQEEKQQKGLSKMLIGNAIIWASAMIGTALLVKGHDNSQSITMLLVALWFASTYLFGDMKKVAKAECQYFRKVLGFQKT</sequence>
<reference evidence="2 3" key="1">
    <citation type="submission" date="2023-03" db="EMBL/GenBank/DDBJ databases">
        <title>Draft genome sequence of Thalassotalea eurytherma JCM 18482T.</title>
        <authorList>
            <person name="Sawabe T."/>
        </authorList>
    </citation>
    <scope>NUCLEOTIDE SEQUENCE [LARGE SCALE GENOMIC DNA]</scope>
    <source>
        <strain evidence="2 3">JCM 18482</strain>
    </source>
</reference>
<evidence type="ECO:0000313" key="2">
    <source>
        <dbReference type="EMBL" id="GLX82689.1"/>
    </source>
</evidence>
<proteinExistence type="predicted"/>
<accession>A0ABQ6H599</accession>
<comment type="caution">
    <text evidence="2">The sequence shown here is derived from an EMBL/GenBank/DDBJ whole genome shotgun (WGS) entry which is preliminary data.</text>
</comment>
<name>A0ABQ6H599_9GAMM</name>
<dbReference type="RefSeq" id="WP_284208060.1">
    <property type="nucleotide sequence ID" value="NZ_BSSU01000010.1"/>
</dbReference>
<feature type="transmembrane region" description="Helical" evidence="1">
    <location>
        <begin position="130"/>
        <end position="148"/>
    </location>
</feature>
<evidence type="ECO:0008006" key="4">
    <source>
        <dbReference type="Google" id="ProtNLM"/>
    </source>
</evidence>
<gene>
    <name evidence="2" type="ORF">theurythT_21410</name>
</gene>